<comment type="caution">
    <text evidence="2">The sequence shown here is derived from an EMBL/GenBank/DDBJ whole genome shotgun (WGS) entry which is preliminary data.</text>
</comment>
<protein>
    <recommendedName>
        <fullName evidence="1">HNH nuclease domain-containing protein</fullName>
    </recommendedName>
</protein>
<dbReference type="SMART" id="SM00507">
    <property type="entry name" value="HNHc"/>
    <property type="match status" value="1"/>
</dbReference>
<reference evidence="2 3" key="1">
    <citation type="submission" date="2021-03" db="EMBL/GenBank/DDBJ databases">
        <title>Sequencing the genomes of 1000 actinobacteria strains.</title>
        <authorList>
            <person name="Klenk H.-P."/>
        </authorList>
    </citation>
    <scope>NUCLEOTIDE SEQUENCE [LARGE SCALE GENOMIC DNA]</scope>
    <source>
        <strain evidence="2 3">DSM 15454</strain>
    </source>
</reference>
<keyword evidence="3" id="KW-1185">Reference proteome</keyword>
<name>A0ABS4W7W5_9MICC</name>
<feature type="domain" description="HNH nuclease" evidence="1">
    <location>
        <begin position="336"/>
        <end position="388"/>
    </location>
</feature>
<dbReference type="InterPro" id="IPR003615">
    <property type="entry name" value="HNH_nuc"/>
</dbReference>
<evidence type="ECO:0000259" key="1">
    <source>
        <dbReference type="SMART" id="SM00507"/>
    </source>
</evidence>
<dbReference type="InterPro" id="IPR003870">
    <property type="entry name" value="DUF222"/>
</dbReference>
<sequence>MRAVAKLTSIHSPRTPAQGLDQLRELSRIRAMIDGLESTLLADTSEMVQRGMPTPLSEENPTLFDYKREIEEHGYPLSRLDQDLNRSSFAAEAAMVTRTSEHSTFNRLATAEGLRTVHEASLFALYTGSITSRTAAALVKQTRGIPRATAQQIEASLLPTATTASDAAMALRIKRARERLHPEPAADRRSRAETGRSLVWWPEEDGMAVLQAYLPAEDVLAIYNTVSTHANLLLPGEAVRALGQLRADVFRDSLLEGWPGQTTKKPPPFVGLTIPALELLANPERGTANLEGYGPIPIGVAVRLAAAAPSLRPILTDPWTGSVLDLGRKRYKPSKALRDFLRVRDEHCRFPGCRRAPELSEFDHIDDWATGGGTSARNAQLLCKRHQIYKHVLGWQAVYLGNGSLQWRTPHGLTQLELPDGLLYPRPLGPEAPPIQLMLPGTTIDAQTKRLLGWNESEKIPGIGDDAPEP</sequence>
<proteinExistence type="predicted"/>
<dbReference type="EMBL" id="JAGIOE010000001">
    <property type="protein sequence ID" value="MBP2372283.1"/>
    <property type="molecule type" value="Genomic_DNA"/>
</dbReference>
<dbReference type="CDD" id="cd00085">
    <property type="entry name" value="HNHc"/>
    <property type="match status" value="1"/>
</dbReference>
<gene>
    <name evidence="2" type="ORF">JOF46_000195</name>
</gene>
<accession>A0ABS4W7W5</accession>
<dbReference type="Proteomes" id="UP000766570">
    <property type="component" value="Unassembled WGS sequence"/>
</dbReference>
<evidence type="ECO:0000313" key="2">
    <source>
        <dbReference type="EMBL" id="MBP2372283.1"/>
    </source>
</evidence>
<evidence type="ECO:0000313" key="3">
    <source>
        <dbReference type="Proteomes" id="UP000766570"/>
    </source>
</evidence>
<dbReference type="Pfam" id="PF02720">
    <property type="entry name" value="DUF222"/>
    <property type="match status" value="1"/>
</dbReference>
<organism evidence="2 3">
    <name type="scientific">Paeniglutamicibacter psychrophenolicus</name>
    <dbReference type="NCBI Taxonomy" id="257454"/>
    <lineage>
        <taxon>Bacteria</taxon>
        <taxon>Bacillati</taxon>
        <taxon>Actinomycetota</taxon>
        <taxon>Actinomycetes</taxon>
        <taxon>Micrococcales</taxon>
        <taxon>Micrococcaceae</taxon>
        <taxon>Paeniglutamicibacter</taxon>
    </lineage>
</organism>
<dbReference type="RefSeq" id="WP_209905620.1">
    <property type="nucleotide sequence ID" value="NZ_BAAAMI010000009.1"/>
</dbReference>